<gene>
    <name evidence="1" type="ordered locus">Dole_2268</name>
</gene>
<evidence type="ECO:0000313" key="1">
    <source>
        <dbReference type="EMBL" id="ABW68072.1"/>
    </source>
</evidence>
<dbReference type="HOGENOM" id="CLU_1382175_0_0_7"/>
<dbReference type="OrthoDB" id="9939153at2"/>
<dbReference type="Proteomes" id="UP000008561">
    <property type="component" value="Chromosome"/>
</dbReference>
<name>A8ZUY2_DESOH</name>
<sequence length="197" mass="22672">MFGLFKKDPSKLLKQDTSAKKSGNMDEAISLLRKAYKAIAKSDMNSGVDTFLRLPLYLQEANRTEEAWNEFENLLTKGYPNQQPNKYPQLLPMDRSTIYDKMRLFLQREGRNDEAVKYGLFSHLSWASGLYLQSRREEFKDFIDAETTDNVVTKLLKKAKKANLSEKVSSLIKHEIKNVPKINFKVLGTKVDSVLTE</sequence>
<keyword evidence="2" id="KW-1185">Reference proteome</keyword>
<proteinExistence type="predicted"/>
<reference evidence="1 2" key="1">
    <citation type="submission" date="2007-10" db="EMBL/GenBank/DDBJ databases">
        <title>Complete sequence of Desulfococcus oleovorans Hxd3.</title>
        <authorList>
            <consortium name="US DOE Joint Genome Institute"/>
            <person name="Copeland A."/>
            <person name="Lucas S."/>
            <person name="Lapidus A."/>
            <person name="Barry K."/>
            <person name="Glavina del Rio T."/>
            <person name="Dalin E."/>
            <person name="Tice H."/>
            <person name="Pitluck S."/>
            <person name="Kiss H."/>
            <person name="Brettin T."/>
            <person name="Bruce D."/>
            <person name="Detter J.C."/>
            <person name="Han C."/>
            <person name="Schmutz J."/>
            <person name="Larimer F."/>
            <person name="Land M."/>
            <person name="Hauser L."/>
            <person name="Kyrpides N."/>
            <person name="Kim E."/>
            <person name="Wawrik B."/>
            <person name="Richardson P."/>
        </authorList>
    </citation>
    <scope>NUCLEOTIDE SEQUENCE [LARGE SCALE GENOMIC DNA]</scope>
    <source>
        <strain evidence="2">DSM 6200 / JCM 39069 / Hxd3</strain>
    </source>
</reference>
<dbReference type="KEGG" id="dol:Dole_2268"/>
<dbReference type="RefSeq" id="WP_012175684.1">
    <property type="nucleotide sequence ID" value="NC_009943.1"/>
</dbReference>
<organism evidence="1 2">
    <name type="scientific">Desulfosudis oleivorans (strain DSM 6200 / JCM 39069 / Hxd3)</name>
    <name type="common">Desulfococcus oleovorans</name>
    <dbReference type="NCBI Taxonomy" id="96561"/>
    <lineage>
        <taxon>Bacteria</taxon>
        <taxon>Pseudomonadati</taxon>
        <taxon>Thermodesulfobacteriota</taxon>
        <taxon>Desulfobacteria</taxon>
        <taxon>Desulfobacterales</taxon>
        <taxon>Desulfosudaceae</taxon>
        <taxon>Desulfosudis</taxon>
    </lineage>
</organism>
<accession>A8ZUY2</accession>
<evidence type="ECO:0000313" key="2">
    <source>
        <dbReference type="Proteomes" id="UP000008561"/>
    </source>
</evidence>
<protein>
    <submittedName>
        <fullName evidence="1">Uncharacterized protein</fullName>
    </submittedName>
</protein>
<dbReference type="AlphaFoldDB" id="A8ZUY2"/>
<dbReference type="EMBL" id="CP000859">
    <property type="protein sequence ID" value="ABW68072.1"/>
    <property type="molecule type" value="Genomic_DNA"/>
</dbReference>